<keyword evidence="4 7" id="KW-0479">Metal-binding</keyword>
<keyword evidence="6 7" id="KW-0862">Zinc</keyword>
<comment type="pathway">
    <text evidence="2 7">Secondary metabolite metabolism; methylglyoxal degradation; (R)-lactate from methylglyoxal: step 2/2.</text>
</comment>
<evidence type="ECO:0000256" key="2">
    <source>
        <dbReference type="ARBA" id="ARBA00004963"/>
    </source>
</evidence>
<comment type="catalytic activity">
    <reaction evidence="1 7">
        <text>an S-(2-hydroxyacyl)glutathione + H2O = a 2-hydroxy carboxylate + glutathione + H(+)</text>
        <dbReference type="Rhea" id="RHEA:21864"/>
        <dbReference type="ChEBI" id="CHEBI:15377"/>
        <dbReference type="ChEBI" id="CHEBI:15378"/>
        <dbReference type="ChEBI" id="CHEBI:57925"/>
        <dbReference type="ChEBI" id="CHEBI:58896"/>
        <dbReference type="ChEBI" id="CHEBI:71261"/>
        <dbReference type="EC" id="3.1.2.6"/>
    </reaction>
</comment>
<feature type="binding site" evidence="7">
    <location>
        <position position="174"/>
    </location>
    <ligand>
        <name>Zn(2+)</name>
        <dbReference type="ChEBI" id="CHEBI:29105"/>
        <label>2</label>
    </ligand>
</feature>
<comment type="similarity">
    <text evidence="3 7">Belongs to the metallo-beta-lactamase superfamily. Glyoxalase II family.</text>
</comment>
<dbReference type="RefSeq" id="WP_143736126.1">
    <property type="nucleotide sequence ID" value="NZ_FWXJ01000006.1"/>
</dbReference>
<organism evidence="9 10">
    <name type="scientific">Polynucleobacter kasalickyi</name>
    <dbReference type="NCBI Taxonomy" id="1938817"/>
    <lineage>
        <taxon>Bacteria</taxon>
        <taxon>Pseudomonadati</taxon>
        <taxon>Pseudomonadota</taxon>
        <taxon>Betaproteobacteria</taxon>
        <taxon>Burkholderiales</taxon>
        <taxon>Burkholderiaceae</taxon>
        <taxon>Polynucleobacter</taxon>
    </lineage>
</organism>
<feature type="binding site" evidence="7">
    <location>
        <position position="52"/>
    </location>
    <ligand>
        <name>Zn(2+)</name>
        <dbReference type="ChEBI" id="CHEBI:29105"/>
        <label>1</label>
    </ligand>
</feature>
<evidence type="ECO:0000259" key="8">
    <source>
        <dbReference type="SMART" id="SM00849"/>
    </source>
</evidence>
<dbReference type="UniPathway" id="UPA00619">
    <property type="reaction ID" value="UER00676"/>
</dbReference>
<feature type="binding site" evidence="7">
    <location>
        <position position="56"/>
    </location>
    <ligand>
        <name>Zn(2+)</name>
        <dbReference type="ChEBI" id="CHEBI:29105"/>
        <label>2</label>
    </ligand>
</feature>
<dbReference type="PIRSF" id="PIRSF005457">
    <property type="entry name" value="Glx"/>
    <property type="match status" value="1"/>
</dbReference>
<evidence type="ECO:0000256" key="6">
    <source>
        <dbReference type="ARBA" id="ARBA00022833"/>
    </source>
</evidence>
<dbReference type="GO" id="GO:0046872">
    <property type="term" value="F:metal ion binding"/>
    <property type="evidence" value="ECO:0007669"/>
    <property type="project" value="UniProtKB-KW"/>
</dbReference>
<dbReference type="InterPro" id="IPR036866">
    <property type="entry name" value="RibonucZ/Hydroxyglut_hydro"/>
</dbReference>
<sequence length="263" mass="29249">MQFIQLPAFNDNYIWLLEESGRVWVVDPGDANVVQDYLEKNALSLEGILITHHHRDHIGGVSQLRDWAQQKYGQSIFVYGPSSEEIPFKTNAFAGGEEFSLLGGAVFRVIDVGGHTKGHIAYYLENATPPRLFCGDTLFASGCGRIFEGTAQQLFDSLQRLVGLPKETLVCCAHEYTLSNLRFANHVEPNNQALKTWSERADTLRAEGKFTVPTTLGHELEVNPFLRCHEPSVMASAAVNAGRDLQDPAAVFAVIRAWKDVFK</sequence>
<evidence type="ECO:0000256" key="3">
    <source>
        <dbReference type="ARBA" id="ARBA00006759"/>
    </source>
</evidence>
<keyword evidence="5 7" id="KW-0378">Hydrolase</keyword>
<feature type="binding site" evidence="7">
    <location>
        <position position="136"/>
    </location>
    <ligand>
        <name>Zn(2+)</name>
        <dbReference type="ChEBI" id="CHEBI:29105"/>
        <label>1</label>
    </ligand>
</feature>
<evidence type="ECO:0000256" key="7">
    <source>
        <dbReference type="HAMAP-Rule" id="MF_01374"/>
    </source>
</evidence>
<proteinExistence type="inferred from homology"/>
<dbReference type="PANTHER" id="PTHR43705:SF1">
    <property type="entry name" value="HYDROXYACYLGLUTATHIONE HYDROLASE GLOB"/>
    <property type="match status" value="1"/>
</dbReference>
<dbReference type="PANTHER" id="PTHR43705">
    <property type="entry name" value="HYDROXYACYLGLUTATHIONE HYDROLASE"/>
    <property type="match status" value="1"/>
</dbReference>
<evidence type="ECO:0000313" key="10">
    <source>
        <dbReference type="Proteomes" id="UP000192708"/>
    </source>
</evidence>
<dbReference type="GO" id="GO:0019243">
    <property type="term" value="P:methylglyoxal catabolic process to D-lactate via S-lactoyl-glutathione"/>
    <property type="evidence" value="ECO:0007669"/>
    <property type="project" value="UniProtKB-UniRule"/>
</dbReference>
<dbReference type="SUPFAM" id="SSF56281">
    <property type="entry name" value="Metallo-hydrolase/oxidoreductase"/>
    <property type="match status" value="1"/>
</dbReference>
<dbReference type="STRING" id="1938817.SAMN06296008_106155"/>
<dbReference type="NCBIfam" id="TIGR03413">
    <property type="entry name" value="GSH_gloB"/>
    <property type="match status" value="1"/>
</dbReference>
<accession>A0A1W1ZV27</accession>
<dbReference type="OrthoDB" id="9802248at2"/>
<evidence type="ECO:0000313" key="9">
    <source>
        <dbReference type="EMBL" id="SMC52290.1"/>
    </source>
</evidence>
<dbReference type="HAMAP" id="MF_01374">
    <property type="entry name" value="Glyoxalase_2"/>
    <property type="match status" value="1"/>
</dbReference>
<dbReference type="Pfam" id="PF00753">
    <property type="entry name" value="Lactamase_B"/>
    <property type="match status" value="1"/>
</dbReference>
<name>A0A1W1ZV27_9BURK</name>
<dbReference type="CDD" id="cd07723">
    <property type="entry name" value="hydroxyacylglutathione_hydrolase_MBL-fold"/>
    <property type="match status" value="1"/>
</dbReference>
<dbReference type="InterPro" id="IPR032282">
    <property type="entry name" value="HAGH_C"/>
</dbReference>
<feature type="binding site" evidence="7">
    <location>
        <position position="136"/>
    </location>
    <ligand>
        <name>Zn(2+)</name>
        <dbReference type="ChEBI" id="CHEBI:29105"/>
        <label>2</label>
    </ligand>
</feature>
<comment type="subunit">
    <text evidence="7">Monomer.</text>
</comment>
<feature type="binding site" evidence="7">
    <location>
        <position position="54"/>
    </location>
    <ligand>
        <name>Zn(2+)</name>
        <dbReference type="ChEBI" id="CHEBI:29105"/>
        <label>1</label>
    </ligand>
</feature>
<dbReference type="Proteomes" id="UP000192708">
    <property type="component" value="Unassembled WGS sequence"/>
</dbReference>
<comment type="function">
    <text evidence="7">Thiolesterase that catalyzes the hydrolysis of S-D-lactoyl-glutathione to form glutathione and D-lactic acid.</text>
</comment>
<dbReference type="InterPro" id="IPR050110">
    <property type="entry name" value="Glyoxalase_II_hydrolase"/>
</dbReference>
<feature type="domain" description="Metallo-beta-lactamase" evidence="8">
    <location>
        <begin position="11"/>
        <end position="174"/>
    </location>
</feature>
<dbReference type="GO" id="GO:0004416">
    <property type="term" value="F:hydroxyacylglutathione hydrolase activity"/>
    <property type="evidence" value="ECO:0007669"/>
    <property type="project" value="UniProtKB-UniRule"/>
</dbReference>
<feature type="binding site" evidence="7">
    <location>
        <position position="57"/>
    </location>
    <ligand>
        <name>Zn(2+)</name>
        <dbReference type="ChEBI" id="CHEBI:29105"/>
        <label>2</label>
    </ligand>
</feature>
<protein>
    <recommendedName>
        <fullName evidence="7">Hydroxyacylglutathione hydrolase</fullName>
        <ecNumber evidence="7">3.1.2.6</ecNumber>
    </recommendedName>
    <alternativeName>
        <fullName evidence="7">Glyoxalase II</fullName>
        <shortName evidence="7">Glx II</shortName>
    </alternativeName>
</protein>
<dbReference type="EC" id="3.1.2.6" evidence="7"/>
<gene>
    <name evidence="7" type="primary">gloB</name>
    <name evidence="9" type="ORF">SAMN06296008_106155</name>
</gene>
<keyword evidence="10" id="KW-1185">Reference proteome</keyword>
<evidence type="ECO:0000256" key="4">
    <source>
        <dbReference type="ARBA" id="ARBA00022723"/>
    </source>
</evidence>
<evidence type="ECO:0000256" key="1">
    <source>
        <dbReference type="ARBA" id="ARBA00001623"/>
    </source>
</evidence>
<evidence type="ECO:0000256" key="5">
    <source>
        <dbReference type="ARBA" id="ARBA00022801"/>
    </source>
</evidence>
<dbReference type="InterPro" id="IPR035680">
    <property type="entry name" value="Clx_II_MBL"/>
</dbReference>
<dbReference type="InterPro" id="IPR017782">
    <property type="entry name" value="Hydroxyacylglutathione_Hdrlase"/>
</dbReference>
<dbReference type="Gene3D" id="3.60.15.10">
    <property type="entry name" value="Ribonuclease Z/Hydroxyacylglutathione hydrolase-like"/>
    <property type="match status" value="1"/>
</dbReference>
<comment type="cofactor">
    <cofactor evidence="7">
        <name>Zn(2+)</name>
        <dbReference type="ChEBI" id="CHEBI:29105"/>
    </cofactor>
    <text evidence="7">Binds 2 Zn(2+) ions per subunit.</text>
</comment>
<dbReference type="AlphaFoldDB" id="A0A1W1ZV27"/>
<feature type="binding site" evidence="7">
    <location>
        <position position="115"/>
    </location>
    <ligand>
        <name>Zn(2+)</name>
        <dbReference type="ChEBI" id="CHEBI:29105"/>
        <label>1</label>
    </ligand>
</feature>
<dbReference type="SMART" id="SM00849">
    <property type="entry name" value="Lactamase_B"/>
    <property type="match status" value="1"/>
</dbReference>
<dbReference type="Pfam" id="PF16123">
    <property type="entry name" value="HAGH_C"/>
    <property type="match status" value="1"/>
</dbReference>
<dbReference type="EMBL" id="FWXJ01000006">
    <property type="protein sequence ID" value="SMC52290.1"/>
    <property type="molecule type" value="Genomic_DNA"/>
</dbReference>
<dbReference type="InterPro" id="IPR001279">
    <property type="entry name" value="Metallo-B-lactamas"/>
</dbReference>
<reference evidence="9 10" key="1">
    <citation type="submission" date="2017-04" db="EMBL/GenBank/DDBJ databases">
        <authorList>
            <person name="Afonso C.L."/>
            <person name="Miller P.J."/>
            <person name="Scott M.A."/>
            <person name="Spackman E."/>
            <person name="Goraichik I."/>
            <person name="Dimitrov K.M."/>
            <person name="Suarez D.L."/>
            <person name="Swayne D.E."/>
        </authorList>
    </citation>
    <scope>NUCLEOTIDE SEQUENCE [LARGE SCALE GENOMIC DNA]</scope>
    <source>
        <strain evidence="9 10">VK13</strain>
    </source>
</reference>